<dbReference type="AlphaFoldDB" id="A0A0F5K3P4"/>
<evidence type="ECO:0000256" key="1">
    <source>
        <dbReference type="SAM" id="Phobius"/>
    </source>
</evidence>
<sequence length="107" mass="11498">MLFAHSVPGTEVKKQISYIAPGQTVKALMFAYLTFSVPLVLLALILGLVRNGGEMDVRGAFGALFGALILNGIVGFVLLWIACRAYNWVASRFGGIEITLSDPPKDV</sequence>
<dbReference type="RefSeq" id="WP_036006867.1">
    <property type="nucleotide sequence ID" value="NZ_CADFGU010000002.1"/>
</dbReference>
<keyword evidence="1" id="KW-0472">Membrane</keyword>
<evidence type="ECO:0000313" key="3">
    <source>
        <dbReference type="Proteomes" id="UP000033618"/>
    </source>
</evidence>
<evidence type="ECO:0000313" key="2">
    <source>
        <dbReference type="EMBL" id="KKB64147.1"/>
    </source>
</evidence>
<feature type="transmembrane region" description="Helical" evidence="1">
    <location>
        <begin position="61"/>
        <end position="82"/>
    </location>
</feature>
<keyword evidence="1" id="KW-1133">Transmembrane helix</keyword>
<organism evidence="2 3">
    <name type="scientific">Robbsia andropogonis</name>
    <dbReference type="NCBI Taxonomy" id="28092"/>
    <lineage>
        <taxon>Bacteria</taxon>
        <taxon>Pseudomonadati</taxon>
        <taxon>Pseudomonadota</taxon>
        <taxon>Betaproteobacteria</taxon>
        <taxon>Burkholderiales</taxon>
        <taxon>Burkholderiaceae</taxon>
        <taxon>Robbsia</taxon>
    </lineage>
</organism>
<dbReference type="EMBL" id="LAQU01000006">
    <property type="protein sequence ID" value="KKB64147.1"/>
    <property type="molecule type" value="Genomic_DNA"/>
</dbReference>
<protein>
    <submittedName>
        <fullName evidence="2">Membrane protein</fullName>
    </submittedName>
</protein>
<proteinExistence type="predicted"/>
<keyword evidence="3" id="KW-1185">Reference proteome</keyword>
<comment type="caution">
    <text evidence="2">The sequence shown here is derived from an EMBL/GenBank/DDBJ whole genome shotgun (WGS) entry which is preliminary data.</text>
</comment>
<keyword evidence="1" id="KW-0812">Transmembrane</keyword>
<name>A0A0F5K3P4_9BURK</name>
<feature type="transmembrane region" description="Helical" evidence="1">
    <location>
        <begin position="27"/>
        <end position="49"/>
    </location>
</feature>
<accession>A0A0F5K3P4</accession>
<dbReference type="OrthoDB" id="8926479at2"/>
<reference evidence="2 3" key="1">
    <citation type="submission" date="2015-03" db="EMBL/GenBank/DDBJ databases">
        <title>Draft Genome Sequence of Burkholderia andropogonis type strain ICMP2807, isolated from Sorghum bicolor.</title>
        <authorList>
            <person name="Lopes-Santos L."/>
            <person name="Castro D.B."/>
            <person name="Ottoboni L.M."/>
            <person name="Park D."/>
            <person name="Weirc B.S."/>
            <person name="Destefano S.A."/>
        </authorList>
    </citation>
    <scope>NUCLEOTIDE SEQUENCE [LARGE SCALE GENOMIC DNA]</scope>
    <source>
        <strain evidence="2 3">ICMP2807</strain>
    </source>
</reference>
<gene>
    <name evidence="2" type="ORF">WM40_08600</name>
</gene>
<dbReference type="Proteomes" id="UP000033618">
    <property type="component" value="Unassembled WGS sequence"/>
</dbReference>
<dbReference type="PATRIC" id="fig|28092.6.peg.2031"/>